<evidence type="ECO:0000256" key="1">
    <source>
        <dbReference type="SAM" id="MobiDB-lite"/>
    </source>
</evidence>
<reference evidence="2" key="1">
    <citation type="submission" date="2021-03" db="EMBL/GenBank/DDBJ databases">
        <title>Evolutionary innovations through gain and loss of genes in the ectomycorrhizal Boletales.</title>
        <authorList>
            <person name="Wu G."/>
            <person name="Miyauchi S."/>
            <person name="Morin E."/>
            <person name="Yang Z.-L."/>
            <person name="Xu J."/>
            <person name="Martin F.M."/>
        </authorList>
    </citation>
    <scope>NUCLEOTIDE SEQUENCE</scope>
    <source>
        <strain evidence="2">BR01</strain>
    </source>
</reference>
<feature type="compositionally biased region" description="Pro residues" evidence="1">
    <location>
        <begin position="81"/>
        <end position="92"/>
    </location>
</feature>
<feature type="region of interest" description="Disordered" evidence="1">
    <location>
        <begin position="75"/>
        <end position="97"/>
    </location>
</feature>
<sequence length="353" mass="38923">MDVDWCLSCERKLDDLPSTSAPYCSPECLSYAQPSSSLRIHPFPLPASGSYRIRQWAQAIPPHIPAGAPVLPFADLLPESPSTPPTERPPSPRLRYQPTPKLIERTAASTPLPTLCVSSPTHVRPPHPARPPSHSYSRPANMTTCMSEASTSLSSLLSEPMVATPDEDVSFGANIGAFVRSWVNYDRAKSAKEDYVIEKVTDYFPPLPQGRKTSYPSSSSRKSKKTPPQSPAPLYRHKQSPKKLVSSADRDRSTSSHSHTPTPVIFPSCRAAELSWVDGEDEDQDEMVPAPQFQYHPTHHHKYESQRDIEPVHWTRAPSLSSSVSSSDSSVLLMAPKYRDGFRGCKGTRAIAA</sequence>
<dbReference type="OrthoDB" id="2210012at2759"/>
<dbReference type="AlphaFoldDB" id="A0A8I2YZY8"/>
<feature type="region of interest" description="Disordered" evidence="1">
    <location>
        <begin position="206"/>
        <end position="265"/>
    </location>
</feature>
<feature type="region of interest" description="Disordered" evidence="1">
    <location>
        <begin position="118"/>
        <end position="139"/>
    </location>
</feature>
<gene>
    <name evidence="2" type="ORF">JVT61DRAFT_125</name>
</gene>
<feature type="compositionally biased region" description="Low complexity" evidence="1">
    <location>
        <begin position="211"/>
        <end position="220"/>
    </location>
</feature>
<evidence type="ECO:0000313" key="3">
    <source>
        <dbReference type="Proteomes" id="UP000683000"/>
    </source>
</evidence>
<proteinExistence type="predicted"/>
<dbReference type="Proteomes" id="UP000683000">
    <property type="component" value="Unassembled WGS sequence"/>
</dbReference>
<accession>A0A8I2YZY8</accession>
<comment type="caution">
    <text evidence="2">The sequence shown here is derived from an EMBL/GenBank/DDBJ whole genome shotgun (WGS) entry which is preliminary data.</text>
</comment>
<protein>
    <submittedName>
        <fullName evidence="2">Uncharacterized protein</fullName>
    </submittedName>
</protein>
<keyword evidence="3" id="KW-1185">Reference proteome</keyword>
<dbReference type="EMBL" id="JAGFBS010000001">
    <property type="protein sequence ID" value="KAG6381536.1"/>
    <property type="molecule type" value="Genomic_DNA"/>
</dbReference>
<name>A0A8I2YZY8_9AGAM</name>
<evidence type="ECO:0000313" key="2">
    <source>
        <dbReference type="EMBL" id="KAG6381536.1"/>
    </source>
</evidence>
<organism evidence="2 3">
    <name type="scientific">Boletus reticuloceps</name>
    <dbReference type="NCBI Taxonomy" id="495285"/>
    <lineage>
        <taxon>Eukaryota</taxon>
        <taxon>Fungi</taxon>
        <taxon>Dikarya</taxon>
        <taxon>Basidiomycota</taxon>
        <taxon>Agaricomycotina</taxon>
        <taxon>Agaricomycetes</taxon>
        <taxon>Agaricomycetidae</taxon>
        <taxon>Boletales</taxon>
        <taxon>Boletineae</taxon>
        <taxon>Boletaceae</taxon>
        <taxon>Boletoideae</taxon>
        <taxon>Boletus</taxon>
    </lineage>
</organism>